<feature type="compositionally biased region" description="Pro residues" evidence="1">
    <location>
        <begin position="8"/>
        <end position="18"/>
    </location>
</feature>
<dbReference type="EMBL" id="JAHYIQ010000010">
    <property type="protein sequence ID" value="KAK1128202.1"/>
    <property type="molecule type" value="Genomic_DNA"/>
</dbReference>
<dbReference type="AlphaFoldDB" id="A0AA40KPT4"/>
<dbReference type="Proteomes" id="UP001177670">
    <property type="component" value="Unassembled WGS sequence"/>
</dbReference>
<proteinExistence type="predicted"/>
<protein>
    <submittedName>
        <fullName evidence="2">Uncharacterized protein</fullName>
    </submittedName>
</protein>
<name>A0AA40KPT4_9HYME</name>
<evidence type="ECO:0000313" key="2">
    <source>
        <dbReference type="EMBL" id="KAK1128202.1"/>
    </source>
</evidence>
<evidence type="ECO:0000313" key="3">
    <source>
        <dbReference type="Proteomes" id="UP001177670"/>
    </source>
</evidence>
<comment type="caution">
    <text evidence="2">The sequence shown here is derived from an EMBL/GenBank/DDBJ whole genome shotgun (WGS) entry which is preliminary data.</text>
</comment>
<keyword evidence="3" id="KW-1185">Reference proteome</keyword>
<sequence length="86" mass="9817">MSKQESKGPPPPPLPPPYSHQKLFKKCKSATFQLDGATYTIGIVKNILRNNINYICYSMIFQVVRNLGNSRRKIRLLKLARKDLNG</sequence>
<reference evidence="2" key="1">
    <citation type="submission" date="2021-10" db="EMBL/GenBank/DDBJ databases">
        <title>Melipona bicolor Genome sequencing and assembly.</title>
        <authorList>
            <person name="Araujo N.S."/>
            <person name="Arias M.C."/>
        </authorList>
    </citation>
    <scope>NUCLEOTIDE SEQUENCE</scope>
    <source>
        <strain evidence="2">USP_2M_L1-L4_2017</strain>
        <tissue evidence="2">Whole body</tissue>
    </source>
</reference>
<accession>A0AA40KPT4</accession>
<gene>
    <name evidence="2" type="ORF">K0M31_002672</name>
</gene>
<evidence type="ECO:0000256" key="1">
    <source>
        <dbReference type="SAM" id="MobiDB-lite"/>
    </source>
</evidence>
<feature type="region of interest" description="Disordered" evidence="1">
    <location>
        <begin position="1"/>
        <end position="20"/>
    </location>
</feature>
<organism evidence="2 3">
    <name type="scientific">Melipona bicolor</name>
    <dbReference type="NCBI Taxonomy" id="60889"/>
    <lineage>
        <taxon>Eukaryota</taxon>
        <taxon>Metazoa</taxon>
        <taxon>Ecdysozoa</taxon>
        <taxon>Arthropoda</taxon>
        <taxon>Hexapoda</taxon>
        <taxon>Insecta</taxon>
        <taxon>Pterygota</taxon>
        <taxon>Neoptera</taxon>
        <taxon>Endopterygota</taxon>
        <taxon>Hymenoptera</taxon>
        <taxon>Apocrita</taxon>
        <taxon>Aculeata</taxon>
        <taxon>Apoidea</taxon>
        <taxon>Anthophila</taxon>
        <taxon>Apidae</taxon>
        <taxon>Melipona</taxon>
    </lineage>
</organism>